<dbReference type="Proteomes" id="UP001310594">
    <property type="component" value="Unassembled WGS sequence"/>
</dbReference>
<reference evidence="1" key="1">
    <citation type="submission" date="2023-08" db="EMBL/GenBank/DDBJ databases">
        <title>Black Yeasts Isolated from many extreme environments.</title>
        <authorList>
            <person name="Coleine C."/>
            <person name="Stajich J.E."/>
            <person name="Selbmann L."/>
        </authorList>
    </citation>
    <scope>NUCLEOTIDE SEQUENCE</scope>
    <source>
        <strain evidence="1">CCFEE 5810</strain>
    </source>
</reference>
<protein>
    <submittedName>
        <fullName evidence="1">Uncharacterized protein</fullName>
    </submittedName>
</protein>
<dbReference type="EMBL" id="JAVRQU010000004">
    <property type="protein sequence ID" value="KAK5703807.1"/>
    <property type="molecule type" value="Genomic_DNA"/>
</dbReference>
<proteinExistence type="predicted"/>
<gene>
    <name evidence="1" type="ORF">LTR97_002820</name>
</gene>
<name>A0AAN7WDN7_9PEZI</name>
<comment type="caution">
    <text evidence="1">The sequence shown here is derived from an EMBL/GenBank/DDBJ whole genome shotgun (WGS) entry which is preliminary data.</text>
</comment>
<sequence>MANNQLPGIDRLALSGDSRSVARLADAIPAQPFQDRPQPHLALVTGMYNLYMTLVSMGYLEKDEIAWPPQNLRLNAKDWLNHGLSREVVDVLNLPPLVDFANLTSDQLVILPGATPPDFFAEAASSHATDPRCSGGGAENSTPPTWLPLAYRIGYGGIAWYYNVAERSIGMWSQTNDSGTGPLSTVPIVWEPAHHVLDGWLGHLRDLSWIPDRPADQGPILALADILAMPPALGAATHPLYRQQTRLNAFYARRRIYQEHGWPDQYRKDDCRAALANFNAQLDTLEQGVNAALHPSMEPYLYYAEVQAEPVGRYTAFLEDAAGDEADRGDEAD</sequence>
<accession>A0AAN7WDN7</accession>
<organism evidence="1 2">
    <name type="scientific">Elasticomyces elasticus</name>
    <dbReference type="NCBI Taxonomy" id="574655"/>
    <lineage>
        <taxon>Eukaryota</taxon>
        <taxon>Fungi</taxon>
        <taxon>Dikarya</taxon>
        <taxon>Ascomycota</taxon>
        <taxon>Pezizomycotina</taxon>
        <taxon>Dothideomycetes</taxon>
        <taxon>Dothideomycetidae</taxon>
        <taxon>Mycosphaerellales</taxon>
        <taxon>Teratosphaeriaceae</taxon>
        <taxon>Elasticomyces</taxon>
    </lineage>
</organism>
<evidence type="ECO:0000313" key="1">
    <source>
        <dbReference type="EMBL" id="KAK5703807.1"/>
    </source>
</evidence>
<dbReference type="AlphaFoldDB" id="A0AAN7WDN7"/>
<evidence type="ECO:0000313" key="2">
    <source>
        <dbReference type="Proteomes" id="UP001310594"/>
    </source>
</evidence>